<dbReference type="GO" id="GO:0042597">
    <property type="term" value="C:periplasmic space"/>
    <property type="evidence" value="ECO:0007669"/>
    <property type="project" value="UniProtKB-ARBA"/>
</dbReference>
<dbReference type="EMBL" id="JADOUA010000001">
    <property type="protein sequence ID" value="MBG6091668.1"/>
    <property type="molecule type" value="Genomic_DNA"/>
</dbReference>
<feature type="signal peptide" evidence="5">
    <location>
        <begin position="1"/>
        <end position="21"/>
    </location>
</feature>
<evidence type="ECO:0000256" key="2">
    <source>
        <dbReference type="ARBA" id="ARBA00022448"/>
    </source>
</evidence>
<gene>
    <name evidence="7" type="ORF">IW256_005781</name>
</gene>
<comment type="caution">
    <text evidence="7">The sequence shown here is derived from an EMBL/GenBank/DDBJ whole genome shotgun (WGS) entry which is preliminary data.</text>
</comment>
<organism evidence="7 8">
    <name type="scientific">Actinomadura viridis</name>
    <dbReference type="NCBI Taxonomy" id="58110"/>
    <lineage>
        <taxon>Bacteria</taxon>
        <taxon>Bacillati</taxon>
        <taxon>Actinomycetota</taxon>
        <taxon>Actinomycetes</taxon>
        <taxon>Streptosporangiales</taxon>
        <taxon>Thermomonosporaceae</taxon>
        <taxon>Actinomadura</taxon>
    </lineage>
</organism>
<name>A0A931GL60_9ACTN</name>
<proteinExistence type="inferred from homology"/>
<dbReference type="InterPro" id="IPR039424">
    <property type="entry name" value="SBP_5"/>
</dbReference>
<evidence type="ECO:0000256" key="4">
    <source>
        <dbReference type="SAM" id="MobiDB-lite"/>
    </source>
</evidence>
<dbReference type="Gene3D" id="3.90.76.10">
    <property type="entry name" value="Dipeptide-binding Protein, Domain 1"/>
    <property type="match status" value="1"/>
</dbReference>
<feature type="domain" description="Solute-binding protein family 5" evidence="6">
    <location>
        <begin position="76"/>
        <end position="436"/>
    </location>
</feature>
<evidence type="ECO:0000256" key="3">
    <source>
        <dbReference type="ARBA" id="ARBA00022729"/>
    </source>
</evidence>
<comment type="similarity">
    <text evidence="1">Belongs to the bacterial solute-binding protein 5 family.</text>
</comment>
<evidence type="ECO:0000313" key="7">
    <source>
        <dbReference type="EMBL" id="MBG6091668.1"/>
    </source>
</evidence>
<feature type="chain" id="PRO_5037204801" evidence="5">
    <location>
        <begin position="22"/>
        <end position="527"/>
    </location>
</feature>
<dbReference type="Proteomes" id="UP000614047">
    <property type="component" value="Unassembled WGS sequence"/>
</dbReference>
<dbReference type="PANTHER" id="PTHR30290">
    <property type="entry name" value="PERIPLASMIC BINDING COMPONENT OF ABC TRANSPORTER"/>
    <property type="match status" value="1"/>
</dbReference>
<feature type="compositionally biased region" description="Basic and acidic residues" evidence="4">
    <location>
        <begin position="452"/>
        <end position="469"/>
    </location>
</feature>
<accession>A0A931GL60</accession>
<dbReference type="InterPro" id="IPR030678">
    <property type="entry name" value="Peptide/Ni-bd"/>
</dbReference>
<dbReference type="SUPFAM" id="SSF53850">
    <property type="entry name" value="Periplasmic binding protein-like II"/>
    <property type="match status" value="1"/>
</dbReference>
<dbReference type="AlphaFoldDB" id="A0A931GL60"/>
<feature type="region of interest" description="Disordered" evidence="4">
    <location>
        <begin position="441"/>
        <end position="469"/>
    </location>
</feature>
<evidence type="ECO:0000313" key="8">
    <source>
        <dbReference type="Proteomes" id="UP000614047"/>
    </source>
</evidence>
<dbReference type="RefSeq" id="WP_197013953.1">
    <property type="nucleotide sequence ID" value="NZ_BAABES010000002.1"/>
</dbReference>
<dbReference type="GO" id="GO:0043190">
    <property type="term" value="C:ATP-binding cassette (ABC) transporter complex"/>
    <property type="evidence" value="ECO:0007669"/>
    <property type="project" value="InterPro"/>
</dbReference>
<dbReference type="Gene3D" id="3.40.190.10">
    <property type="entry name" value="Periplasmic binding protein-like II"/>
    <property type="match status" value="1"/>
</dbReference>
<dbReference type="PIRSF" id="PIRSF002741">
    <property type="entry name" value="MppA"/>
    <property type="match status" value="1"/>
</dbReference>
<keyword evidence="2" id="KW-0813">Transport</keyword>
<evidence type="ECO:0000259" key="6">
    <source>
        <dbReference type="Pfam" id="PF00496"/>
    </source>
</evidence>
<dbReference type="Gene3D" id="3.10.105.10">
    <property type="entry name" value="Dipeptide-binding Protein, Domain 3"/>
    <property type="match status" value="1"/>
</dbReference>
<evidence type="ECO:0000256" key="1">
    <source>
        <dbReference type="ARBA" id="ARBA00005695"/>
    </source>
</evidence>
<reference evidence="7" key="1">
    <citation type="submission" date="2020-11" db="EMBL/GenBank/DDBJ databases">
        <title>Sequencing the genomes of 1000 actinobacteria strains.</title>
        <authorList>
            <person name="Klenk H.-P."/>
        </authorList>
    </citation>
    <scope>NUCLEOTIDE SEQUENCE</scope>
    <source>
        <strain evidence="7">DSM 43175</strain>
    </source>
</reference>
<dbReference type="InterPro" id="IPR000914">
    <property type="entry name" value="SBP_5_dom"/>
</dbReference>
<keyword evidence="8" id="KW-1185">Reference proteome</keyword>
<sequence length="527" mass="57407">MQKSALVIGALAAMTSLLATACGTGGDAGGRAGGTFTYALGDEPETLNPALQDEHTDPVTELLFRGLTRHDAANRVVPGLAASWRVSGDAREYTFTLRPGLTWHDGKPLTSRDVRFTIDTVKAAAADAPLSRNLEAVTEVETPDDTTVRLRLSRPFAPLLDALAMGVLPEHVLRGKKITDAGFGRSPVGSGPFRLATYKPGQYAELEAFGGYYEGRPRLPKIIIRYVPDDTARLIALRNGEVDGAHLQPQQVAQVRRDDRVRVETYPTADYRALMFNFTKPVFADKRIRRAMNFAVDRDAIVASVLQGQGSPATGPLDQSPYKADGPAPFRYDPAQVAELMRDAGYARNAQGLWARGGNGATVRFELSTFAEDSARVAILNVAATQLKAQGFDVVPNPRPRDWVRKHWGDLEAFVVGWGTPYDPDSSVYGPFHSSQALDKGGSNYGTYANPDVDKALDRGRDTSDPSRREAAYADFQKALAEDPPFVWISYLQTSNAVPAALKGPARRTLGHHGYGFFWNAEKWALS</sequence>
<dbReference type="Pfam" id="PF00496">
    <property type="entry name" value="SBP_bac_5"/>
    <property type="match status" value="1"/>
</dbReference>
<protein>
    <submittedName>
        <fullName evidence="7">Peptide/nickel transport system substrate-binding protein</fullName>
    </submittedName>
</protein>
<dbReference type="PANTHER" id="PTHR30290:SF9">
    <property type="entry name" value="OLIGOPEPTIDE-BINDING PROTEIN APPA"/>
    <property type="match status" value="1"/>
</dbReference>
<dbReference type="GO" id="GO:1904680">
    <property type="term" value="F:peptide transmembrane transporter activity"/>
    <property type="evidence" value="ECO:0007669"/>
    <property type="project" value="TreeGrafter"/>
</dbReference>
<evidence type="ECO:0000256" key="5">
    <source>
        <dbReference type="SAM" id="SignalP"/>
    </source>
</evidence>
<keyword evidence="3 5" id="KW-0732">Signal</keyword>
<dbReference type="GO" id="GO:0015833">
    <property type="term" value="P:peptide transport"/>
    <property type="evidence" value="ECO:0007669"/>
    <property type="project" value="TreeGrafter"/>
</dbReference>
<dbReference type="PROSITE" id="PS51257">
    <property type="entry name" value="PROKAR_LIPOPROTEIN"/>
    <property type="match status" value="1"/>
</dbReference>